<dbReference type="Proteomes" id="UP000422221">
    <property type="component" value="Unassembled WGS sequence"/>
</dbReference>
<dbReference type="EMBL" id="VWMK01000016">
    <property type="protein sequence ID" value="KAA3761969.1"/>
    <property type="molecule type" value="Genomic_DNA"/>
</dbReference>
<dbReference type="AlphaFoldDB" id="A0A7J4XGA2"/>
<dbReference type="PANTHER" id="PTHR36842">
    <property type="entry name" value="PROTEIN TOLB HOMOLOG"/>
    <property type="match status" value="1"/>
</dbReference>
<sequence>MRRNNMKKYVYIILLLMLFNGCREAVPDQYVDMMTTIRIEPDYRDTVIPCNIAPLNFRIQEEADDYLTCISGSSGEKLYCYDRDVKVELKLWRSLLDANKGSEIKFEIYLKKQGIWYKYPVIKNSVSPNPIDGYLSYRLIEPSYVTYGELSIRQRDLTSFDECDIYNNQVLGGKGKSQCINCHSYQNYRTDHMQFHGRGDYGGTVIASGGKLRKVNLKTEETVSGGVYPAWHPVRNLIAYSVNKTGQLFHSKDLQKVEVQDTYSGLVLYDVDSNRLTVVLNDSNSLATFPSWSPDGRMLYYAAAFFRPSGKDRSAEMGMRYRDLKYNIMRIPFDAETMTFGSPDTVYNAAMRGRSATFPRVSPDGNYLLFTEADYGTFHIWHKSADLYLMNLRTKSVRPLEEVNSRDVESYHSWSSNGRWIVFSSRRDDGSYTRPYIAGFTTAGRFTKPFILPQEETGFYACFLKSFNIPEFMVEPVKFSVREFAGAFQGDAIYAEPATTSDVRSNNLSNTSLKPQKRG</sequence>
<organism evidence="3 4">
    <name type="scientific">Bacteroides salyersiae</name>
    <dbReference type="NCBI Taxonomy" id="291644"/>
    <lineage>
        <taxon>Bacteria</taxon>
        <taxon>Pseudomonadati</taxon>
        <taxon>Bacteroidota</taxon>
        <taxon>Bacteroidia</taxon>
        <taxon>Bacteroidales</taxon>
        <taxon>Bacteroidaceae</taxon>
        <taxon>Bacteroides</taxon>
    </lineage>
</organism>
<evidence type="ECO:0000313" key="4">
    <source>
        <dbReference type="Proteomes" id="UP000422221"/>
    </source>
</evidence>
<keyword evidence="2" id="KW-0732">Signal</keyword>
<evidence type="ECO:0000256" key="2">
    <source>
        <dbReference type="SAM" id="SignalP"/>
    </source>
</evidence>
<dbReference type="InterPro" id="IPR011042">
    <property type="entry name" value="6-blade_b-propeller_TolB-like"/>
</dbReference>
<dbReference type="SUPFAM" id="SSF82171">
    <property type="entry name" value="DPP6 N-terminal domain-like"/>
    <property type="match status" value="1"/>
</dbReference>
<dbReference type="Pfam" id="PF07676">
    <property type="entry name" value="PD40"/>
    <property type="match status" value="3"/>
</dbReference>
<evidence type="ECO:0008006" key="5">
    <source>
        <dbReference type="Google" id="ProtNLM"/>
    </source>
</evidence>
<name>A0A7J4XGA2_9BACE</name>
<dbReference type="InterPro" id="IPR011659">
    <property type="entry name" value="WD40"/>
</dbReference>
<dbReference type="Gene3D" id="2.120.10.30">
    <property type="entry name" value="TolB, C-terminal domain"/>
    <property type="match status" value="1"/>
</dbReference>
<feature type="signal peptide" evidence="2">
    <location>
        <begin position="1"/>
        <end position="25"/>
    </location>
</feature>
<protein>
    <recommendedName>
        <fullName evidence="5">Cytochrome C biosynthesis protein</fullName>
    </recommendedName>
</protein>
<dbReference type="PANTHER" id="PTHR36842:SF1">
    <property type="entry name" value="PROTEIN TOLB"/>
    <property type="match status" value="1"/>
</dbReference>
<evidence type="ECO:0000256" key="1">
    <source>
        <dbReference type="ARBA" id="ARBA00009820"/>
    </source>
</evidence>
<evidence type="ECO:0000313" key="3">
    <source>
        <dbReference type="EMBL" id="KAA3761969.1"/>
    </source>
</evidence>
<comment type="caution">
    <text evidence="3">The sequence shown here is derived from an EMBL/GenBank/DDBJ whole genome shotgun (WGS) entry which is preliminary data.</text>
</comment>
<feature type="chain" id="PRO_5029900315" description="Cytochrome C biosynthesis protein" evidence="2">
    <location>
        <begin position="26"/>
        <end position="519"/>
    </location>
</feature>
<accession>A0A7J4XGA2</accession>
<reference evidence="3 4" key="1">
    <citation type="journal article" date="2019" name="Nat. Med.">
        <title>A library of human gut bacterial isolates paired with longitudinal multiomics data enables mechanistic microbiome research.</title>
        <authorList>
            <person name="Poyet M."/>
            <person name="Groussin M."/>
            <person name="Gibbons S.M."/>
            <person name="Avila-Pacheco J."/>
            <person name="Jiang X."/>
            <person name="Kearney S.M."/>
            <person name="Perrotta A.R."/>
            <person name="Berdy B."/>
            <person name="Zhao S."/>
            <person name="Lieberman T.D."/>
            <person name="Swanson P.K."/>
            <person name="Smith M."/>
            <person name="Roesemann S."/>
            <person name="Alexander J.E."/>
            <person name="Rich S.A."/>
            <person name="Livny J."/>
            <person name="Vlamakis H."/>
            <person name="Clish C."/>
            <person name="Bullock K."/>
            <person name="Deik A."/>
            <person name="Scott J."/>
            <person name="Pierce K.A."/>
            <person name="Xavier R.J."/>
            <person name="Alm E.J."/>
        </authorList>
    </citation>
    <scope>NUCLEOTIDE SEQUENCE [LARGE SCALE GENOMIC DNA]</scope>
    <source>
        <strain evidence="3 4">BIOML-A10</strain>
    </source>
</reference>
<comment type="similarity">
    <text evidence="1">Belongs to the TolB family.</text>
</comment>
<gene>
    <name evidence="3" type="ORF">F3F73_15730</name>
</gene>
<proteinExistence type="inferred from homology"/>